<proteinExistence type="predicted"/>
<organism evidence="2 3">
    <name type="scientific">Capsella rubella</name>
    <dbReference type="NCBI Taxonomy" id="81985"/>
    <lineage>
        <taxon>Eukaryota</taxon>
        <taxon>Viridiplantae</taxon>
        <taxon>Streptophyta</taxon>
        <taxon>Embryophyta</taxon>
        <taxon>Tracheophyta</taxon>
        <taxon>Spermatophyta</taxon>
        <taxon>Magnoliopsida</taxon>
        <taxon>eudicotyledons</taxon>
        <taxon>Gunneridae</taxon>
        <taxon>Pentapetalae</taxon>
        <taxon>rosids</taxon>
        <taxon>malvids</taxon>
        <taxon>Brassicales</taxon>
        <taxon>Brassicaceae</taxon>
        <taxon>Camelineae</taxon>
        <taxon>Capsella</taxon>
    </lineage>
</organism>
<dbReference type="AlphaFoldDB" id="R0I504"/>
<reference evidence="3" key="1">
    <citation type="journal article" date="2013" name="Nat. Genet.">
        <title>The Capsella rubella genome and the genomic consequences of rapid mating system evolution.</title>
        <authorList>
            <person name="Slotte T."/>
            <person name="Hazzouri K.M."/>
            <person name="Agren J.A."/>
            <person name="Koenig D."/>
            <person name="Maumus F."/>
            <person name="Guo Y.L."/>
            <person name="Steige K."/>
            <person name="Platts A.E."/>
            <person name="Escobar J.S."/>
            <person name="Newman L.K."/>
            <person name="Wang W."/>
            <person name="Mandakova T."/>
            <person name="Vello E."/>
            <person name="Smith L.M."/>
            <person name="Henz S.R."/>
            <person name="Steffen J."/>
            <person name="Takuno S."/>
            <person name="Brandvain Y."/>
            <person name="Coop G."/>
            <person name="Andolfatto P."/>
            <person name="Hu T.T."/>
            <person name="Blanchette M."/>
            <person name="Clark R.M."/>
            <person name="Quesneville H."/>
            <person name="Nordborg M."/>
            <person name="Gaut B.S."/>
            <person name="Lysak M.A."/>
            <person name="Jenkins J."/>
            <person name="Grimwood J."/>
            <person name="Chapman J."/>
            <person name="Prochnik S."/>
            <person name="Shu S."/>
            <person name="Rokhsar D."/>
            <person name="Schmutz J."/>
            <person name="Weigel D."/>
            <person name="Wright S.I."/>
        </authorList>
    </citation>
    <scope>NUCLEOTIDE SEQUENCE [LARGE SCALE GENOMIC DNA]</scope>
    <source>
        <strain evidence="3">cv. Monte Gargano</strain>
    </source>
</reference>
<dbReference type="PROSITE" id="PS50181">
    <property type="entry name" value="FBOX"/>
    <property type="match status" value="1"/>
</dbReference>
<evidence type="ECO:0000313" key="3">
    <source>
        <dbReference type="Proteomes" id="UP000029121"/>
    </source>
</evidence>
<sequence>MITSRDSISDLPDEILGKILSLLPTKEAASTSVLSKRWRNLLGLVDNLCFDDSMVVYPNEEEALSGKYRFLEFVDKALAVALSSNSHIKRFSLCFENSHRYDFDGVSSCFIRSILTAMELDLLEMHLHAGPLSTIGIETKFLTSNTLVNLTLSGYCFLEAEGVFFPALKSLSLLSASGIDHHNYTQLIDGCPVLEELFISEDPNPSETPCCSVGVESASIKRLVVSVNLPGSPNDHKVNYFEAPSLEYLDYSSYVFDNYQLLDMGSLVEVRLNDDYYYGEPKEVISGDVTNLVAGICNITTLYLSPGSLEAFHFCCASMPMFYNLVYLSIESNKEKGWQVMPVWIKSCSILHTLLIKGLVHRVTNSCGDACVCVPEKQKKKNETKKRKIVKEDEENLCCLWTCQVQVLEILEYGASFQELKQMRHFLGKLECLETVKVGIDADNNNNNTEFLRANLLALPRLSSKCNIQFI</sequence>
<dbReference type="EMBL" id="KB870805">
    <property type="protein sequence ID" value="EOA37374.1"/>
    <property type="molecule type" value="Genomic_DNA"/>
</dbReference>
<dbReference type="InterPro" id="IPR053781">
    <property type="entry name" value="F-box_AtFBL13-like"/>
</dbReference>
<dbReference type="InterPro" id="IPR055294">
    <property type="entry name" value="FBL60-like"/>
</dbReference>
<dbReference type="SMART" id="SM00256">
    <property type="entry name" value="FBOX"/>
    <property type="match status" value="1"/>
</dbReference>
<dbReference type="Proteomes" id="UP000029121">
    <property type="component" value="Unassembled WGS sequence"/>
</dbReference>
<dbReference type="SMART" id="SM00579">
    <property type="entry name" value="FBD"/>
    <property type="match status" value="1"/>
</dbReference>
<dbReference type="CDD" id="cd22160">
    <property type="entry name" value="F-box_AtFBL13-like"/>
    <property type="match status" value="1"/>
</dbReference>
<dbReference type="STRING" id="81985.R0I504"/>
<dbReference type="SUPFAM" id="SSF52047">
    <property type="entry name" value="RNI-like"/>
    <property type="match status" value="1"/>
</dbReference>
<gene>
    <name evidence="2" type="ORF">CARUB_v10011184mg</name>
</gene>
<dbReference type="eggNOG" id="ENOG502QU7K">
    <property type="taxonomic scope" value="Eukaryota"/>
</dbReference>
<dbReference type="Pfam" id="PF00646">
    <property type="entry name" value="F-box"/>
    <property type="match status" value="1"/>
</dbReference>
<dbReference type="InterPro" id="IPR006566">
    <property type="entry name" value="FBD"/>
</dbReference>
<dbReference type="SUPFAM" id="SSF81383">
    <property type="entry name" value="F-box domain"/>
    <property type="match status" value="1"/>
</dbReference>
<protein>
    <recommendedName>
        <fullName evidence="1">F-box domain-containing protein</fullName>
    </recommendedName>
</protein>
<dbReference type="InterPro" id="IPR036047">
    <property type="entry name" value="F-box-like_dom_sf"/>
</dbReference>
<dbReference type="InterPro" id="IPR032675">
    <property type="entry name" value="LRR_dom_sf"/>
</dbReference>
<feature type="domain" description="F-box" evidence="1">
    <location>
        <begin position="5"/>
        <end position="53"/>
    </location>
</feature>
<accession>R0I504</accession>
<dbReference type="PANTHER" id="PTHR31293:SF12">
    <property type="entry name" value="RNI-LIKE SUPERFAMILY PROTEIN"/>
    <property type="match status" value="1"/>
</dbReference>
<dbReference type="InterPro" id="IPR001810">
    <property type="entry name" value="F-box_dom"/>
</dbReference>
<dbReference type="Pfam" id="PF24758">
    <property type="entry name" value="LRR_At5g56370"/>
    <property type="match status" value="1"/>
</dbReference>
<name>R0I504_9BRAS</name>
<dbReference type="Gene3D" id="1.20.1280.50">
    <property type="match status" value="1"/>
</dbReference>
<dbReference type="PANTHER" id="PTHR31293">
    <property type="entry name" value="RNI-LIKE SUPERFAMILY PROTEIN"/>
    <property type="match status" value="1"/>
</dbReference>
<dbReference type="Gene3D" id="3.80.10.10">
    <property type="entry name" value="Ribonuclease Inhibitor"/>
    <property type="match status" value="1"/>
</dbReference>
<dbReference type="InterPro" id="IPR055411">
    <property type="entry name" value="LRR_FXL15/At3g58940/PEG3-like"/>
</dbReference>
<keyword evidence="3" id="KW-1185">Reference proteome</keyword>
<evidence type="ECO:0000259" key="1">
    <source>
        <dbReference type="PROSITE" id="PS50181"/>
    </source>
</evidence>
<evidence type="ECO:0000313" key="2">
    <source>
        <dbReference type="EMBL" id="EOA37374.1"/>
    </source>
</evidence>